<evidence type="ECO:0000313" key="2">
    <source>
        <dbReference type="EMBL" id="TWT77959.1"/>
    </source>
</evidence>
<dbReference type="Proteomes" id="UP000318478">
    <property type="component" value="Unassembled WGS sequence"/>
</dbReference>
<dbReference type="CDD" id="cd01038">
    <property type="entry name" value="Endonuclease_DUF559"/>
    <property type="match status" value="1"/>
</dbReference>
<dbReference type="RefSeq" id="WP_146585923.1">
    <property type="nucleotide sequence ID" value="NZ_SJPO01000003.1"/>
</dbReference>
<evidence type="ECO:0000313" key="3">
    <source>
        <dbReference type="Proteomes" id="UP000318478"/>
    </source>
</evidence>
<organism evidence="2 3">
    <name type="scientific">Posidoniimonas polymericola</name>
    <dbReference type="NCBI Taxonomy" id="2528002"/>
    <lineage>
        <taxon>Bacteria</taxon>
        <taxon>Pseudomonadati</taxon>
        <taxon>Planctomycetota</taxon>
        <taxon>Planctomycetia</taxon>
        <taxon>Pirellulales</taxon>
        <taxon>Lacipirellulaceae</taxon>
        <taxon>Posidoniimonas</taxon>
    </lineage>
</organism>
<dbReference type="OrthoDB" id="9798754at2"/>
<proteinExistence type="predicted"/>
<gene>
    <name evidence="2" type="ORF">Pla123a_17580</name>
</gene>
<dbReference type="SUPFAM" id="SSF52980">
    <property type="entry name" value="Restriction endonuclease-like"/>
    <property type="match status" value="1"/>
</dbReference>
<dbReference type="AlphaFoldDB" id="A0A5C5YSN2"/>
<feature type="domain" description="DUF559" evidence="1">
    <location>
        <begin position="12"/>
        <end position="117"/>
    </location>
</feature>
<dbReference type="EMBL" id="SJPO01000003">
    <property type="protein sequence ID" value="TWT77959.1"/>
    <property type="molecule type" value="Genomic_DNA"/>
</dbReference>
<evidence type="ECO:0000259" key="1">
    <source>
        <dbReference type="Pfam" id="PF04480"/>
    </source>
</evidence>
<keyword evidence="3" id="KW-1185">Reference proteome</keyword>
<dbReference type="Pfam" id="PF04480">
    <property type="entry name" value="DUF559"/>
    <property type="match status" value="1"/>
</dbReference>
<accession>A0A5C5YSN2</accession>
<dbReference type="InterPro" id="IPR011335">
    <property type="entry name" value="Restrct_endonuc-II-like"/>
</dbReference>
<name>A0A5C5YSN2_9BACT</name>
<sequence length="127" mass="14245">MTTPPRKRANSNLRTNAKQLRRDATYPEQALWYALRSKQLRGLKFRRQHPIDCYVVDFFCGEGGLVVEVDGESHEGQQVADAERQKRLEELGFVVLRVTNDEVLENLDGVLEAILKAAIAGGANPLP</sequence>
<protein>
    <recommendedName>
        <fullName evidence="1">DUF559 domain-containing protein</fullName>
    </recommendedName>
</protein>
<reference evidence="2 3" key="1">
    <citation type="submission" date="2019-02" db="EMBL/GenBank/DDBJ databases">
        <title>Deep-cultivation of Planctomycetes and their phenomic and genomic characterization uncovers novel biology.</title>
        <authorList>
            <person name="Wiegand S."/>
            <person name="Jogler M."/>
            <person name="Boedeker C."/>
            <person name="Pinto D."/>
            <person name="Vollmers J."/>
            <person name="Rivas-Marin E."/>
            <person name="Kohn T."/>
            <person name="Peeters S.H."/>
            <person name="Heuer A."/>
            <person name="Rast P."/>
            <person name="Oberbeckmann S."/>
            <person name="Bunk B."/>
            <person name="Jeske O."/>
            <person name="Meyerdierks A."/>
            <person name="Storesund J.E."/>
            <person name="Kallscheuer N."/>
            <person name="Luecker S."/>
            <person name="Lage O.M."/>
            <person name="Pohl T."/>
            <person name="Merkel B.J."/>
            <person name="Hornburger P."/>
            <person name="Mueller R.-W."/>
            <person name="Bruemmer F."/>
            <person name="Labrenz M."/>
            <person name="Spormann A.M."/>
            <person name="Op Den Camp H."/>
            <person name="Overmann J."/>
            <person name="Amann R."/>
            <person name="Jetten M.S.M."/>
            <person name="Mascher T."/>
            <person name="Medema M.H."/>
            <person name="Devos D.P."/>
            <person name="Kaster A.-K."/>
            <person name="Ovreas L."/>
            <person name="Rohde M."/>
            <person name="Galperin M.Y."/>
            <person name="Jogler C."/>
        </authorList>
    </citation>
    <scope>NUCLEOTIDE SEQUENCE [LARGE SCALE GENOMIC DNA]</scope>
    <source>
        <strain evidence="2 3">Pla123a</strain>
    </source>
</reference>
<comment type="caution">
    <text evidence="2">The sequence shown here is derived from an EMBL/GenBank/DDBJ whole genome shotgun (WGS) entry which is preliminary data.</text>
</comment>
<dbReference type="InterPro" id="IPR007569">
    <property type="entry name" value="DUF559"/>
</dbReference>
<dbReference type="PANTHER" id="PTHR38590:SF1">
    <property type="entry name" value="BLL0828 PROTEIN"/>
    <property type="match status" value="1"/>
</dbReference>
<dbReference type="PANTHER" id="PTHR38590">
    <property type="entry name" value="BLL0828 PROTEIN"/>
    <property type="match status" value="1"/>
</dbReference>
<dbReference type="Gene3D" id="3.40.960.10">
    <property type="entry name" value="VSR Endonuclease"/>
    <property type="match status" value="1"/>
</dbReference>
<dbReference type="InterPro" id="IPR047216">
    <property type="entry name" value="Endonuclease_DUF559_bact"/>
</dbReference>